<feature type="active site" evidence="10">
    <location>
        <position position="193"/>
    </location>
</feature>
<evidence type="ECO:0000259" key="12">
    <source>
        <dbReference type="Pfam" id="PF01095"/>
    </source>
</evidence>
<dbReference type="Pfam" id="PF01095">
    <property type="entry name" value="Pectinesterase"/>
    <property type="match status" value="1"/>
</dbReference>
<dbReference type="InterPro" id="IPR011050">
    <property type="entry name" value="Pectin_lyase_fold/virulence"/>
</dbReference>
<evidence type="ECO:0000256" key="8">
    <source>
        <dbReference type="ARBA" id="ARBA00023085"/>
    </source>
</evidence>
<dbReference type="Proteomes" id="UP000799428">
    <property type="component" value="Unassembled WGS sequence"/>
</dbReference>
<keyword evidence="14" id="KW-1185">Reference proteome</keyword>
<keyword evidence="8 11" id="KW-0063">Aspartyl esterase</keyword>
<keyword evidence="11" id="KW-0961">Cell wall biogenesis/degradation</keyword>
<dbReference type="InterPro" id="IPR012334">
    <property type="entry name" value="Pectin_lyas_fold"/>
</dbReference>
<evidence type="ECO:0000256" key="2">
    <source>
        <dbReference type="ARBA" id="ARBA00005184"/>
    </source>
</evidence>
<evidence type="ECO:0000313" key="14">
    <source>
        <dbReference type="Proteomes" id="UP000799428"/>
    </source>
</evidence>
<reference evidence="13" key="1">
    <citation type="journal article" date="2020" name="Stud. Mycol.">
        <title>101 Dothideomycetes genomes: a test case for predicting lifestyles and emergence of pathogens.</title>
        <authorList>
            <person name="Haridas S."/>
            <person name="Albert R."/>
            <person name="Binder M."/>
            <person name="Bloem J."/>
            <person name="Labutti K."/>
            <person name="Salamov A."/>
            <person name="Andreopoulos B."/>
            <person name="Baker S."/>
            <person name="Barry K."/>
            <person name="Bills G."/>
            <person name="Bluhm B."/>
            <person name="Cannon C."/>
            <person name="Castanera R."/>
            <person name="Culley D."/>
            <person name="Daum C."/>
            <person name="Ezra D."/>
            <person name="Gonzalez J."/>
            <person name="Henrissat B."/>
            <person name="Kuo A."/>
            <person name="Liang C."/>
            <person name="Lipzen A."/>
            <person name="Lutzoni F."/>
            <person name="Magnuson J."/>
            <person name="Mondo S."/>
            <person name="Nolan M."/>
            <person name="Ohm R."/>
            <person name="Pangilinan J."/>
            <person name="Park H.-J."/>
            <person name="Ramirez L."/>
            <person name="Alfaro M."/>
            <person name="Sun H."/>
            <person name="Tritt A."/>
            <person name="Yoshinaga Y."/>
            <person name="Zwiers L.-H."/>
            <person name="Turgeon B."/>
            <person name="Goodwin S."/>
            <person name="Spatafora J."/>
            <person name="Crous P."/>
            <person name="Grigoriev I."/>
        </authorList>
    </citation>
    <scope>NUCLEOTIDE SEQUENCE</scope>
    <source>
        <strain evidence="13">CBS 279.74</strain>
    </source>
</reference>
<dbReference type="PANTHER" id="PTHR31321:SF57">
    <property type="entry name" value="PECTINESTERASE 53-RELATED"/>
    <property type="match status" value="1"/>
</dbReference>
<dbReference type="GO" id="GO:0030599">
    <property type="term" value="F:pectinesterase activity"/>
    <property type="evidence" value="ECO:0007669"/>
    <property type="project" value="UniProtKB-UniRule"/>
</dbReference>
<organism evidence="13 14">
    <name type="scientific">Pleomassaria siparia CBS 279.74</name>
    <dbReference type="NCBI Taxonomy" id="1314801"/>
    <lineage>
        <taxon>Eukaryota</taxon>
        <taxon>Fungi</taxon>
        <taxon>Dikarya</taxon>
        <taxon>Ascomycota</taxon>
        <taxon>Pezizomycotina</taxon>
        <taxon>Dothideomycetes</taxon>
        <taxon>Pleosporomycetidae</taxon>
        <taxon>Pleosporales</taxon>
        <taxon>Pleomassariaceae</taxon>
        <taxon>Pleomassaria</taxon>
    </lineage>
</organism>
<feature type="chain" id="PRO_5026373218" description="Pectinesterase" evidence="11">
    <location>
        <begin position="20"/>
        <end position="330"/>
    </location>
</feature>
<dbReference type="OrthoDB" id="2019149at2759"/>
<evidence type="ECO:0000256" key="3">
    <source>
        <dbReference type="ARBA" id="ARBA00008891"/>
    </source>
</evidence>
<evidence type="ECO:0000256" key="9">
    <source>
        <dbReference type="ARBA" id="ARBA00047928"/>
    </source>
</evidence>
<dbReference type="PROSITE" id="PS00503">
    <property type="entry name" value="PECTINESTERASE_2"/>
    <property type="match status" value="1"/>
</dbReference>
<dbReference type="EC" id="3.1.1.11" evidence="4 11"/>
<dbReference type="AlphaFoldDB" id="A0A6G1KNW5"/>
<sequence>MFFSKLALVTLAFTGISLAVPTSNTLEKRTARTSAPTGCLSVQADTTTSGWYQTVASAVASLSGTADACIFIYSGTYTEQIAIEYGGALTVYGYTTDTGSYKNNAVTITHTISSSAAGSLDASSTLQVKSSNFKMYNINVANGYGSSAQAVALTANGDQQGYYGCKFDGYQDTLYAKSGYQYYSNCYIAGATDYIFGDASAWFGGCTIASKAGGAITASSREVATDTSWFVIDDSTVTADTGVSLSQNVYLGRPWRVLARVIYQNSVLTGVVAPEGYTTMATDATPIYMEYNNSGDGADTSERVDFTATDSAVSKDTLWPAGYAWIDTSY</sequence>
<name>A0A6G1KNW5_9PLEO</name>
<comment type="function">
    <text evidence="11">Involved in maceration and soft-rotting of plant tissue.</text>
</comment>
<keyword evidence="7 11" id="KW-0378">Hydrolase</keyword>
<feature type="signal peptide" evidence="11">
    <location>
        <begin position="1"/>
        <end position="19"/>
    </location>
</feature>
<dbReference type="InterPro" id="IPR033131">
    <property type="entry name" value="Pectinesterase_Asp_AS"/>
</dbReference>
<dbReference type="UniPathway" id="UPA00545">
    <property type="reaction ID" value="UER00823"/>
</dbReference>
<dbReference type="Gene3D" id="2.160.20.10">
    <property type="entry name" value="Single-stranded right-handed beta-helix, Pectin lyase-like"/>
    <property type="match status" value="1"/>
</dbReference>
<keyword evidence="6 11" id="KW-0732">Signal</keyword>
<comment type="similarity">
    <text evidence="3">Belongs to the pectinesterase family.</text>
</comment>
<evidence type="ECO:0000256" key="7">
    <source>
        <dbReference type="ARBA" id="ARBA00022801"/>
    </source>
</evidence>
<keyword evidence="5 11" id="KW-0964">Secreted</keyword>
<feature type="domain" description="Pectinesterase catalytic" evidence="12">
    <location>
        <begin position="48"/>
        <end position="315"/>
    </location>
</feature>
<gene>
    <name evidence="13" type="ORF">K504DRAFT_528821</name>
</gene>
<dbReference type="InterPro" id="IPR000070">
    <property type="entry name" value="Pectinesterase_cat"/>
</dbReference>
<protein>
    <recommendedName>
        <fullName evidence="4 11">Pectinesterase</fullName>
        <ecNumber evidence="4 11">3.1.1.11</ecNumber>
    </recommendedName>
</protein>
<dbReference type="GO" id="GO:0005576">
    <property type="term" value="C:extracellular region"/>
    <property type="evidence" value="ECO:0007669"/>
    <property type="project" value="UniProtKB-SubCell"/>
</dbReference>
<dbReference type="GO" id="GO:0045490">
    <property type="term" value="P:pectin catabolic process"/>
    <property type="evidence" value="ECO:0007669"/>
    <property type="project" value="UniProtKB-UniRule"/>
</dbReference>
<dbReference type="SUPFAM" id="SSF51126">
    <property type="entry name" value="Pectin lyase-like"/>
    <property type="match status" value="1"/>
</dbReference>
<evidence type="ECO:0000256" key="6">
    <source>
        <dbReference type="ARBA" id="ARBA00022729"/>
    </source>
</evidence>
<evidence type="ECO:0000256" key="10">
    <source>
        <dbReference type="PROSITE-ProRule" id="PRU10040"/>
    </source>
</evidence>
<evidence type="ECO:0000256" key="5">
    <source>
        <dbReference type="ARBA" id="ARBA00022525"/>
    </source>
</evidence>
<proteinExistence type="inferred from homology"/>
<dbReference type="GO" id="GO:0042545">
    <property type="term" value="P:cell wall modification"/>
    <property type="evidence" value="ECO:0007669"/>
    <property type="project" value="UniProtKB-UniRule"/>
</dbReference>
<comment type="subcellular location">
    <subcellularLocation>
        <location evidence="1 11">Secreted</location>
    </subcellularLocation>
</comment>
<accession>A0A6G1KNW5</accession>
<evidence type="ECO:0000313" key="13">
    <source>
        <dbReference type="EMBL" id="KAF2714500.1"/>
    </source>
</evidence>
<dbReference type="FunFam" id="2.160.20.10:FF:000014">
    <property type="entry name" value="Pectinesterase"/>
    <property type="match status" value="1"/>
</dbReference>
<dbReference type="PANTHER" id="PTHR31321">
    <property type="entry name" value="ACYL-COA THIOESTER HYDROLASE YBHC-RELATED"/>
    <property type="match status" value="1"/>
</dbReference>
<comment type="pathway">
    <text evidence="2 11">Glycan metabolism; pectin degradation; 2-dehydro-3-deoxy-D-gluconate from pectin: step 1/5.</text>
</comment>
<evidence type="ECO:0000256" key="4">
    <source>
        <dbReference type="ARBA" id="ARBA00013229"/>
    </source>
</evidence>
<comment type="catalytic activity">
    <reaction evidence="9 11">
        <text>[(1-&gt;4)-alpha-D-galacturonosyl methyl ester](n) + n H2O = [(1-&gt;4)-alpha-D-galacturonosyl](n) + n methanol + n H(+)</text>
        <dbReference type="Rhea" id="RHEA:22380"/>
        <dbReference type="Rhea" id="RHEA-COMP:14570"/>
        <dbReference type="Rhea" id="RHEA-COMP:14573"/>
        <dbReference type="ChEBI" id="CHEBI:15377"/>
        <dbReference type="ChEBI" id="CHEBI:15378"/>
        <dbReference type="ChEBI" id="CHEBI:17790"/>
        <dbReference type="ChEBI" id="CHEBI:140522"/>
        <dbReference type="ChEBI" id="CHEBI:140523"/>
        <dbReference type="EC" id="3.1.1.11"/>
    </reaction>
</comment>
<evidence type="ECO:0000256" key="11">
    <source>
        <dbReference type="RuleBase" id="RU000589"/>
    </source>
</evidence>
<dbReference type="EMBL" id="MU005764">
    <property type="protein sequence ID" value="KAF2714500.1"/>
    <property type="molecule type" value="Genomic_DNA"/>
</dbReference>
<evidence type="ECO:0000256" key="1">
    <source>
        <dbReference type="ARBA" id="ARBA00004613"/>
    </source>
</evidence>